<proteinExistence type="predicted"/>
<dbReference type="InterPro" id="IPR014476">
    <property type="entry name" value="AHL15-29"/>
</dbReference>
<protein>
    <submittedName>
        <fullName evidence="9">AT-hook motif nuclear-localized protein 25-like isoform X1</fullName>
    </submittedName>
</protein>
<keyword evidence="2" id="KW-0238">DNA-binding</keyword>
<dbReference type="Gene3D" id="3.30.1330.80">
    <property type="entry name" value="Hypothetical protein, similar to alpha- acetolactate decarboxylase, domain 2"/>
    <property type="match status" value="1"/>
</dbReference>
<dbReference type="GO" id="GO:0003700">
    <property type="term" value="F:DNA-binding transcription factor activity"/>
    <property type="evidence" value="ECO:0007669"/>
    <property type="project" value="EnsemblPlants"/>
</dbReference>
<dbReference type="GeneID" id="103492556"/>
<dbReference type="GO" id="GO:0003680">
    <property type="term" value="F:minor groove of adenine-thymine-rich DNA binding"/>
    <property type="evidence" value="ECO:0007669"/>
    <property type="project" value="InterPro"/>
</dbReference>
<evidence type="ECO:0000256" key="5">
    <source>
        <dbReference type="SAM" id="MobiDB-lite"/>
    </source>
</evidence>
<evidence type="ECO:0000313" key="9">
    <source>
        <dbReference type="RefSeq" id="XP_008451183.1"/>
    </source>
</evidence>
<dbReference type="SUPFAM" id="SSF117856">
    <property type="entry name" value="AF0104/ALDC/Ptd012-like"/>
    <property type="match status" value="1"/>
</dbReference>
<keyword evidence="1" id="KW-0805">Transcription regulation</keyword>
<keyword evidence="4" id="KW-0539">Nucleus</keyword>
<gene>
    <name evidence="9" type="primary">LOC103492556</name>
    <name evidence="7" type="synonym">103492556</name>
</gene>
<dbReference type="GO" id="GO:0005634">
    <property type="term" value="C:nucleus"/>
    <property type="evidence" value="ECO:0007669"/>
    <property type="project" value="EnsemblPlants"/>
</dbReference>
<evidence type="ECO:0000256" key="1">
    <source>
        <dbReference type="ARBA" id="ARBA00023015"/>
    </source>
</evidence>
<dbReference type="OrthoDB" id="2156856at2759"/>
<accession>A0A1S3BQW4</accession>
<dbReference type="KEGG" id="cmo:103492556"/>
<feature type="region of interest" description="Disordered" evidence="5">
    <location>
        <begin position="32"/>
        <end position="85"/>
    </location>
</feature>
<evidence type="ECO:0000256" key="3">
    <source>
        <dbReference type="ARBA" id="ARBA00023163"/>
    </source>
</evidence>
<dbReference type="Gramene" id="MELO3C015690.2.1">
    <property type="protein sequence ID" value="MELO3C015690.2.1"/>
    <property type="gene ID" value="MELO3C015690.2"/>
</dbReference>
<dbReference type="GO" id="GO:0009938">
    <property type="term" value="P:negative regulation of gibberellic acid mediated signaling pathway"/>
    <property type="evidence" value="ECO:0007669"/>
    <property type="project" value="EnsemblPlants"/>
</dbReference>
<keyword evidence="3" id="KW-0804">Transcription</keyword>
<dbReference type="Proteomes" id="UP001652600">
    <property type="component" value="Chromosome 1"/>
</dbReference>
<evidence type="ECO:0000259" key="6">
    <source>
        <dbReference type="PROSITE" id="PS51742"/>
    </source>
</evidence>
<dbReference type="PROSITE" id="PS51742">
    <property type="entry name" value="PPC"/>
    <property type="match status" value="1"/>
</dbReference>
<reference evidence="8" key="3">
    <citation type="submission" date="2025-05" db="UniProtKB">
        <authorList>
            <consortium name="RefSeq"/>
        </authorList>
    </citation>
    <scope>NUCLEOTIDE SEQUENCE [LARGE SCALE GENOMIC DNA]</scope>
</reference>
<dbReference type="RefSeq" id="XP_008451183.1">
    <property type="nucleotide sequence ID" value="XM_008452961.2"/>
</dbReference>
<organism evidence="8 9">
    <name type="scientific">Cucumis melo</name>
    <name type="common">Muskmelon</name>
    <dbReference type="NCBI Taxonomy" id="3656"/>
    <lineage>
        <taxon>Eukaryota</taxon>
        <taxon>Viridiplantae</taxon>
        <taxon>Streptophyta</taxon>
        <taxon>Embryophyta</taxon>
        <taxon>Tracheophyta</taxon>
        <taxon>Spermatophyta</taxon>
        <taxon>Magnoliopsida</taxon>
        <taxon>eudicotyledons</taxon>
        <taxon>Gunneridae</taxon>
        <taxon>Pentapetalae</taxon>
        <taxon>rosids</taxon>
        <taxon>fabids</taxon>
        <taxon>Cucurbitales</taxon>
        <taxon>Cucurbitaceae</taxon>
        <taxon>Benincaseae</taxon>
        <taxon>Cucumis</taxon>
    </lineage>
</organism>
<feature type="compositionally biased region" description="Polar residues" evidence="5">
    <location>
        <begin position="40"/>
        <end position="54"/>
    </location>
</feature>
<dbReference type="InParanoid" id="A0A1S3BQW4"/>
<dbReference type="PANTHER" id="PTHR31100:SF16">
    <property type="entry name" value="AT-HOOK MOTIF NUCLEAR-LOCALIZED PROTEIN 25"/>
    <property type="match status" value="1"/>
</dbReference>
<evidence type="ECO:0000256" key="2">
    <source>
        <dbReference type="ARBA" id="ARBA00023125"/>
    </source>
</evidence>
<feature type="region of interest" description="Disordered" evidence="5">
    <location>
        <begin position="211"/>
        <end position="264"/>
    </location>
</feature>
<dbReference type="AlphaFoldDB" id="A0A1S3BQW4"/>
<dbReference type="PANTHER" id="PTHR31100">
    <property type="entry name" value="AT-HOOK MOTIF NUCLEAR-LOCALIZED PROTEIN 15"/>
    <property type="match status" value="1"/>
</dbReference>
<evidence type="ECO:0000313" key="8">
    <source>
        <dbReference type="Proteomes" id="UP001652600"/>
    </source>
</evidence>
<sequence length="264" mass="27505">MSDLNSAVHGDSSRYADQFLGSELQLQNFSQTHLGDPNISPETHQQNLNSADSNTPTSGGSSTRRPRGRPAGSKNKPKPPVIVTRDSPYAMRSLVLEVPAGYDVVESISSYATRRRHGVCILGGTGAVTNVKLRQPAAPSGTAMSFRGTFEIVSLTGTALPSSGAGGLTIYLTGGPGQREGQVIGGSVLGPLTASSPVILMVASFTNAVSDRLPPDEAEPPVQVHPSTSSSSGGGGQLGDIGSFNFRDNGYRWNNNTSRPPTTL</sequence>
<dbReference type="Pfam" id="PF03479">
    <property type="entry name" value="PCC"/>
    <property type="match status" value="1"/>
</dbReference>
<name>A0A1S3BQW4_CUCME</name>
<feature type="compositionally biased region" description="Polar residues" evidence="5">
    <location>
        <begin position="252"/>
        <end position="264"/>
    </location>
</feature>
<dbReference type="GO" id="GO:0010228">
    <property type="term" value="P:vegetative to reproductive phase transition of meristem"/>
    <property type="evidence" value="ECO:0007669"/>
    <property type="project" value="TreeGrafter"/>
</dbReference>
<dbReference type="EnsemblPlants" id="MELO3C015690.2.1">
    <property type="protein sequence ID" value="MELO3C015690.2.1"/>
    <property type="gene ID" value="MELO3C015690.2"/>
</dbReference>
<dbReference type="CDD" id="cd11378">
    <property type="entry name" value="DUF296"/>
    <property type="match status" value="1"/>
</dbReference>
<feature type="domain" description="PPC" evidence="6">
    <location>
        <begin position="88"/>
        <end position="226"/>
    </location>
</feature>
<evidence type="ECO:0000256" key="4">
    <source>
        <dbReference type="ARBA" id="ARBA00023242"/>
    </source>
</evidence>
<dbReference type="InterPro" id="IPR005175">
    <property type="entry name" value="PPC_dom"/>
</dbReference>
<reference evidence="9" key="2">
    <citation type="submission" date="2025-04" db="UniProtKB">
        <authorList>
            <consortium name="RefSeq"/>
        </authorList>
    </citation>
    <scope>IDENTIFICATION</scope>
</reference>
<reference evidence="7" key="1">
    <citation type="submission" date="2023-03" db="UniProtKB">
        <authorList>
            <consortium name="EnsemblPlants"/>
        </authorList>
    </citation>
    <scope>IDENTIFICATION</scope>
</reference>
<evidence type="ECO:0000313" key="7">
    <source>
        <dbReference type="EnsemblPlants" id="MELO3C015690.2.1"/>
    </source>
</evidence>
<dbReference type="SMR" id="A0A1S3BQW4"/>
<keyword evidence="8" id="KW-1185">Reference proteome</keyword>
<dbReference type="eggNOG" id="ENOG502QV94">
    <property type="taxonomic scope" value="Eukaryota"/>
</dbReference>